<dbReference type="Pfam" id="PF07690">
    <property type="entry name" value="MFS_1"/>
    <property type="match status" value="1"/>
</dbReference>
<sequence>MHFRPRIFFSPLPIIYIVSFFFTLHAAVPVYINSSFLSTLISEKYVGLIYSVAALLAIIALILIPRLLKLVGDYFATLLFIVLEIVALIGIAFLEDANLIIALFIISSALITLISFDFDLIVEGFSKNASTGSIRGLYLTFANVAWIIAPTLAALLLANDAYWRVYLAAAIIFIPGLFIFAGRLESFKDPLYRMLHFRRAFAIVWHDKNLRYIFSISFLLQFFFTLMVIYTPLYLHEYIGFEWKEIGPMFSIMLIPFLLLEAPLGHLADKILGEKELLIAGFFMMALATGAIYFFAAHSFALWATILFMTRVGAACVEIMTETYFFKKVSAGDAAIIGLNRSVRPFAGLIGPLVATGILVVAALPSLFLALAVLMLFGIPLAAALKDTR</sequence>
<organism evidence="8 9">
    <name type="scientific">Candidatus Taylorbacteria bacterium RIFCSPHIGHO2_02_49_25</name>
    <dbReference type="NCBI Taxonomy" id="1802305"/>
    <lineage>
        <taxon>Bacteria</taxon>
        <taxon>Candidatus Tayloriibacteriota</taxon>
    </lineage>
</organism>
<feature type="transmembrane region" description="Helical" evidence="7">
    <location>
        <begin position="342"/>
        <end position="361"/>
    </location>
</feature>
<feature type="transmembrane region" description="Helical" evidence="7">
    <location>
        <begin position="44"/>
        <end position="64"/>
    </location>
</feature>
<keyword evidence="3" id="KW-1003">Cell membrane</keyword>
<dbReference type="SUPFAM" id="SSF103473">
    <property type="entry name" value="MFS general substrate transporter"/>
    <property type="match status" value="1"/>
</dbReference>
<feature type="transmembrane region" description="Helical" evidence="7">
    <location>
        <begin position="212"/>
        <end position="234"/>
    </location>
</feature>
<reference evidence="8 9" key="1">
    <citation type="journal article" date="2016" name="Nat. Commun.">
        <title>Thousands of microbial genomes shed light on interconnected biogeochemical processes in an aquifer system.</title>
        <authorList>
            <person name="Anantharaman K."/>
            <person name="Brown C.T."/>
            <person name="Hug L.A."/>
            <person name="Sharon I."/>
            <person name="Castelle C.J."/>
            <person name="Probst A.J."/>
            <person name="Thomas B.C."/>
            <person name="Singh A."/>
            <person name="Wilkins M.J."/>
            <person name="Karaoz U."/>
            <person name="Brodie E.L."/>
            <person name="Williams K.H."/>
            <person name="Hubbard S.S."/>
            <person name="Banfield J.F."/>
        </authorList>
    </citation>
    <scope>NUCLEOTIDE SEQUENCE [LARGE SCALE GENOMIC DNA]</scope>
</reference>
<evidence type="ECO:0000256" key="1">
    <source>
        <dbReference type="ARBA" id="ARBA00004651"/>
    </source>
</evidence>
<keyword evidence="6 7" id="KW-0472">Membrane</keyword>
<feature type="transmembrane region" description="Helical" evidence="7">
    <location>
        <begin position="246"/>
        <end position="265"/>
    </location>
</feature>
<accession>A0A1G2MFT5</accession>
<dbReference type="GO" id="GO:0005886">
    <property type="term" value="C:plasma membrane"/>
    <property type="evidence" value="ECO:0007669"/>
    <property type="project" value="UniProtKB-SubCell"/>
</dbReference>
<feature type="transmembrane region" description="Helical" evidence="7">
    <location>
        <begin position="277"/>
        <end position="296"/>
    </location>
</feature>
<evidence type="ECO:0000313" key="8">
    <source>
        <dbReference type="EMBL" id="OHA22770.1"/>
    </source>
</evidence>
<keyword evidence="4 7" id="KW-0812">Transmembrane</keyword>
<evidence type="ECO:0008006" key="10">
    <source>
        <dbReference type="Google" id="ProtNLM"/>
    </source>
</evidence>
<comment type="caution">
    <text evidence="8">The sequence shown here is derived from an EMBL/GenBank/DDBJ whole genome shotgun (WGS) entry which is preliminary data.</text>
</comment>
<name>A0A1G2MFT5_9BACT</name>
<evidence type="ECO:0000256" key="2">
    <source>
        <dbReference type="ARBA" id="ARBA00022448"/>
    </source>
</evidence>
<keyword evidence="5 7" id="KW-1133">Transmembrane helix</keyword>
<dbReference type="InterPro" id="IPR050171">
    <property type="entry name" value="MFS_Transporters"/>
</dbReference>
<feature type="transmembrane region" description="Helical" evidence="7">
    <location>
        <begin position="163"/>
        <end position="184"/>
    </location>
</feature>
<protein>
    <recommendedName>
        <fullName evidence="10">Major facilitator superfamily (MFS) profile domain-containing protein</fullName>
    </recommendedName>
</protein>
<gene>
    <name evidence="8" type="ORF">A2W52_03000</name>
</gene>
<dbReference type="InterPro" id="IPR036259">
    <property type="entry name" value="MFS_trans_sf"/>
</dbReference>
<evidence type="ECO:0000256" key="5">
    <source>
        <dbReference type="ARBA" id="ARBA00022989"/>
    </source>
</evidence>
<feature type="transmembrane region" description="Helical" evidence="7">
    <location>
        <begin position="302"/>
        <end position="321"/>
    </location>
</feature>
<feature type="transmembrane region" description="Helical" evidence="7">
    <location>
        <begin position="12"/>
        <end position="32"/>
    </location>
</feature>
<dbReference type="GO" id="GO:0022857">
    <property type="term" value="F:transmembrane transporter activity"/>
    <property type="evidence" value="ECO:0007669"/>
    <property type="project" value="InterPro"/>
</dbReference>
<evidence type="ECO:0000256" key="3">
    <source>
        <dbReference type="ARBA" id="ARBA00022475"/>
    </source>
</evidence>
<dbReference type="EMBL" id="MHRJ01000020">
    <property type="protein sequence ID" value="OHA22770.1"/>
    <property type="molecule type" value="Genomic_DNA"/>
</dbReference>
<comment type="subcellular location">
    <subcellularLocation>
        <location evidence="1">Cell membrane</location>
        <topology evidence="1">Multi-pass membrane protein</topology>
    </subcellularLocation>
</comment>
<feature type="transmembrane region" description="Helical" evidence="7">
    <location>
        <begin position="137"/>
        <end position="157"/>
    </location>
</feature>
<dbReference type="Proteomes" id="UP000176493">
    <property type="component" value="Unassembled WGS sequence"/>
</dbReference>
<evidence type="ECO:0000313" key="9">
    <source>
        <dbReference type="Proteomes" id="UP000176493"/>
    </source>
</evidence>
<proteinExistence type="predicted"/>
<evidence type="ECO:0000256" key="7">
    <source>
        <dbReference type="SAM" id="Phobius"/>
    </source>
</evidence>
<dbReference type="InterPro" id="IPR011701">
    <property type="entry name" value="MFS"/>
</dbReference>
<keyword evidence="2" id="KW-0813">Transport</keyword>
<feature type="transmembrane region" description="Helical" evidence="7">
    <location>
        <begin position="367"/>
        <end position="385"/>
    </location>
</feature>
<feature type="transmembrane region" description="Helical" evidence="7">
    <location>
        <begin position="71"/>
        <end position="93"/>
    </location>
</feature>
<evidence type="ECO:0000256" key="6">
    <source>
        <dbReference type="ARBA" id="ARBA00023136"/>
    </source>
</evidence>
<dbReference type="PANTHER" id="PTHR23517">
    <property type="entry name" value="RESISTANCE PROTEIN MDTM, PUTATIVE-RELATED-RELATED"/>
    <property type="match status" value="1"/>
</dbReference>
<dbReference type="AlphaFoldDB" id="A0A1G2MFT5"/>
<evidence type="ECO:0000256" key="4">
    <source>
        <dbReference type="ARBA" id="ARBA00022692"/>
    </source>
</evidence>
<dbReference type="Gene3D" id="1.20.1250.20">
    <property type="entry name" value="MFS general substrate transporter like domains"/>
    <property type="match status" value="2"/>
</dbReference>
<feature type="transmembrane region" description="Helical" evidence="7">
    <location>
        <begin position="99"/>
        <end position="116"/>
    </location>
</feature>